<protein>
    <recommendedName>
        <fullName evidence="4">ECF transporter S component</fullName>
    </recommendedName>
</protein>
<dbReference type="KEGG" id="meg:DKB62_00210"/>
<dbReference type="EMBL" id="CP029462">
    <property type="protein sequence ID" value="AXL20112.1"/>
    <property type="molecule type" value="Genomic_DNA"/>
</dbReference>
<dbReference type="Proteomes" id="UP000254337">
    <property type="component" value="Chromosome"/>
</dbReference>
<proteinExistence type="predicted"/>
<dbReference type="Pfam" id="PF07155">
    <property type="entry name" value="ECF-ribofla_trS"/>
    <property type="match status" value="1"/>
</dbReference>
<dbReference type="GO" id="GO:0016020">
    <property type="term" value="C:membrane"/>
    <property type="evidence" value="ECO:0007669"/>
    <property type="project" value="InterPro"/>
</dbReference>
<keyword evidence="1" id="KW-1133">Transmembrane helix</keyword>
<gene>
    <name evidence="2" type="ORF">DKB62_00210</name>
</gene>
<accession>A0A346AW69</accession>
<organism evidence="2 3">
    <name type="scientific">Megasphaera stantonii</name>
    <dbReference type="NCBI Taxonomy" id="2144175"/>
    <lineage>
        <taxon>Bacteria</taxon>
        <taxon>Bacillati</taxon>
        <taxon>Bacillota</taxon>
        <taxon>Negativicutes</taxon>
        <taxon>Veillonellales</taxon>
        <taxon>Veillonellaceae</taxon>
        <taxon>Megasphaera</taxon>
    </lineage>
</organism>
<reference evidence="2 3" key="1">
    <citation type="submission" date="2018-05" db="EMBL/GenBank/DDBJ databases">
        <title>Complete genome sequence of Megasphaera sp. AJH120T, isolated from the ceca of a chicken.</title>
        <authorList>
            <person name="Maki J."/>
            <person name="Looft T."/>
        </authorList>
    </citation>
    <scope>NUCLEOTIDE SEQUENCE [LARGE SCALE GENOMIC DNA]</scope>
    <source>
        <strain evidence="2 3">AJH120</strain>
    </source>
</reference>
<dbReference type="AlphaFoldDB" id="A0A346AW69"/>
<feature type="transmembrane region" description="Helical" evidence="1">
    <location>
        <begin position="152"/>
        <end position="171"/>
    </location>
</feature>
<keyword evidence="1" id="KW-0812">Transmembrane</keyword>
<keyword evidence="3" id="KW-1185">Reference proteome</keyword>
<dbReference type="OrthoDB" id="411368at2"/>
<sequence>MYSHTARRQQPVSTKSLCMTAVCMAVVFMMTFMPRIPIPFGYAHLGDAVIFLLILFLPRRQAGFAASIGSAFSDLLGGFPIWILPTLVIKWVMVEIVFRMAAIPAAGERPSVLSMRMLLAFSVSALWMVIAYAGAGALLYGSTGAGLLMTPGLIGEGVINVAAAMAVGAALQKAAECF</sequence>
<feature type="transmembrane region" description="Helical" evidence="1">
    <location>
        <begin position="118"/>
        <end position="140"/>
    </location>
</feature>
<evidence type="ECO:0000313" key="2">
    <source>
        <dbReference type="EMBL" id="AXL20112.1"/>
    </source>
</evidence>
<evidence type="ECO:0000256" key="1">
    <source>
        <dbReference type="SAM" id="Phobius"/>
    </source>
</evidence>
<dbReference type="RefSeq" id="WP_107195523.1">
    <property type="nucleotide sequence ID" value="NZ_CP029462.1"/>
</dbReference>
<dbReference type="Gene3D" id="1.10.1760.20">
    <property type="match status" value="1"/>
</dbReference>
<feature type="transmembrane region" description="Helical" evidence="1">
    <location>
        <begin position="64"/>
        <end position="82"/>
    </location>
</feature>
<feature type="transmembrane region" description="Helical" evidence="1">
    <location>
        <begin position="12"/>
        <end position="33"/>
    </location>
</feature>
<evidence type="ECO:0000313" key="3">
    <source>
        <dbReference type="Proteomes" id="UP000254337"/>
    </source>
</evidence>
<dbReference type="InterPro" id="IPR009825">
    <property type="entry name" value="ECF_substrate-spec-like"/>
</dbReference>
<name>A0A346AW69_9FIRM</name>
<feature type="transmembrane region" description="Helical" evidence="1">
    <location>
        <begin position="39"/>
        <end position="57"/>
    </location>
</feature>
<evidence type="ECO:0008006" key="4">
    <source>
        <dbReference type="Google" id="ProtNLM"/>
    </source>
</evidence>
<keyword evidence="1" id="KW-0472">Membrane</keyword>